<dbReference type="PIRSF" id="PIRSF006470">
    <property type="entry name" value="DctB"/>
    <property type="match status" value="1"/>
</dbReference>
<dbReference type="Pfam" id="PF03480">
    <property type="entry name" value="DctP"/>
    <property type="match status" value="1"/>
</dbReference>
<protein>
    <submittedName>
        <fullName evidence="3">C4-dicarboxylate ABC transporter</fullName>
    </submittedName>
    <submittedName>
        <fullName evidence="4">Tripartite ATP-independent transporter DctP family solute receptor</fullName>
    </submittedName>
</protein>
<reference evidence="4 6" key="2">
    <citation type="submission" date="2023-07" db="EMBL/GenBank/DDBJ databases">
        <title>Genomic Encyclopedia of Type Strains, Phase IV (KMG-IV): sequencing the most valuable type-strain genomes for metagenomic binning, comparative biology and taxonomic classification.</title>
        <authorList>
            <person name="Goeker M."/>
        </authorList>
    </citation>
    <scope>NUCLEOTIDE SEQUENCE [LARGE SCALE GENOMIC DNA]</scope>
    <source>
        <strain evidence="4 6">DSM 338</strain>
    </source>
</reference>
<gene>
    <name evidence="4" type="ORF">GGQ86_004116</name>
    <name evidence="3" type="ORF">XFLAVUS301_43770</name>
</gene>
<dbReference type="NCBIfam" id="NF037995">
    <property type="entry name" value="TRAP_S1"/>
    <property type="match status" value="1"/>
</dbReference>
<dbReference type="InterPro" id="IPR038404">
    <property type="entry name" value="TRAP_DctP_sf"/>
</dbReference>
<dbReference type="FunFam" id="3.40.190.170:FF:000001">
    <property type="entry name" value="TRAP dicarboxylate transporter, DctP subunit"/>
    <property type="match status" value="1"/>
</dbReference>
<keyword evidence="6" id="KW-1185">Reference proteome</keyword>
<dbReference type="InterPro" id="IPR018389">
    <property type="entry name" value="DctP_fam"/>
</dbReference>
<dbReference type="SUPFAM" id="SSF53850">
    <property type="entry name" value="Periplasmic binding protein-like II"/>
    <property type="match status" value="1"/>
</dbReference>
<evidence type="ECO:0000313" key="3">
    <source>
        <dbReference type="EMBL" id="GLI24703.1"/>
    </source>
</evidence>
<proteinExistence type="predicted"/>
<dbReference type="Proteomes" id="UP001245370">
    <property type="component" value="Unassembled WGS sequence"/>
</dbReference>
<dbReference type="EMBL" id="BSDO01000008">
    <property type="protein sequence ID" value="GLI24703.1"/>
    <property type="molecule type" value="Genomic_DNA"/>
</dbReference>
<keyword evidence="1 2" id="KW-0732">Signal</keyword>
<dbReference type="CDD" id="cd13671">
    <property type="entry name" value="PBP2_TRAP_SBP_like_3"/>
    <property type="match status" value="1"/>
</dbReference>
<name>A0A9W6CLP1_XANFL</name>
<dbReference type="GO" id="GO:0055085">
    <property type="term" value="P:transmembrane transport"/>
    <property type="evidence" value="ECO:0007669"/>
    <property type="project" value="InterPro"/>
</dbReference>
<keyword evidence="4" id="KW-0675">Receptor</keyword>
<dbReference type="PANTHER" id="PTHR33376:SF2">
    <property type="entry name" value="DICARBOXYLATE-BINDING PERIPLASMIC PROTEIN"/>
    <property type="match status" value="1"/>
</dbReference>
<dbReference type="Gene3D" id="3.40.190.170">
    <property type="entry name" value="Bacterial extracellular solute-binding protein, family 7"/>
    <property type="match status" value="1"/>
</dbReference>
<evidence type="ECO:0000313" key="6">
    <source>
        <dbReference type="Proteomes" id="UP001245370"/>
    </source>
</evidence>
<dbReference type="AlphaFoldDB" id="A0A9W6CLP1"/>
<reference evidence="3" key="1">
    <citation type="submission" date="2022-12" db="EMBL/GenBank/DDBJ databases">
        <title>Reference genome sequencing for broad-spectrum identification of bacterial and archaeal isolates by mass spectrometry.</title>
        <authorList>
            <person name="Sekiguchi Y."/>
            <person name="Tourlousse D.M."/>
        </authorList>
    </citation>
    <scope>NUCLEOTIDE SEQUENCE</scope>
    <source>
        <strain evidence="3">301</strain>
    </source>
</reference>
<dbReference type="GO" id="GO:0030288">
    <property type="term" value="C:outer membrane-bounded periplasmic space"/>
    <property type="evidence" value="ECO:0007669"/>
    <property type="project" value="InterPro"/>
</dbReference>
<evidence type="ECO:0000313" key="5">
    <source>
        <dbReference type="Proteomes" id="UP001144397"/>
    </source>
</evidence>
<dbReference type="Proteomes" id="UP001144397">
    <property type="component" value="Unassembled WGS sequence"/>
</dbReference>
<dbReference type="GO" id="GO:0030246">
    <property type="term" value="F:carbohydrate binding"/>
    <property type="evidence" value="ECO:0007669"/>
    <property type="project" value="TreeGrafter"/>
</dbReference>
<dbReference type="PANTHER" id="PTHR33376">
    <property type="match status" value="1"/>
</dbReference>
<evidence type="ECO:0000256" key="1">
    <source>
        <dbReference type="ARBA" id="ARBA00022729"/>
    </source>
</evidence>
<sequence>MLTRRRLTSRAVALTLSGLALSGLALSALPAMAQTTLRSADIHPDGYPTVDSVKYFGEIIEKKSNGKYKVQVFSSGQLGGEKDTIEQTRFGVIDLNRVNTAPFNNLIPETAVLGMPFLFRSTDHMYKVVDGPIGAEIAKAFEPHGLVVLGFFDSGARSMYNSKKPIKTLDDMKGMKIRVQQSDLFIGMINALGANATPMPFGELYSALQTGLVDGAENNYPSYDSVKHYEVAKYYSLTEHSLAPEVFVMSKRAFDKLSPDDQKMFKEAGLEATKKMRELWAKRDAEAKDRVVKGGAIINEVDKKPFIDAMKPVYDKFVTTDKMKDLVARIRAVN</sequence>
<evidence type="ECO:0000256" key="2">
    <source>
        <dbReference type="SAM" id="SignalP"/>
    </source>
</evidence>
<feature type="chain" id="PRO_5040992980" evidence="2">
    <location>
        <begin position="34"/>
        <end position="334"/>
    </location>
</feature>
<comment type="caution">
    <text evidence="3">The sequence shown here is derived from an EMBL/GenBank/DDBJ whole genome shotgun (WGS) entry which is preliminary data.</text>
</comment>
<dbReference type="InterPro" id="IPR004682">
    <property type="entry name" value="TRAP_DctP"/>
</dbReference>
<evidence type="ECO:0000313" key="4">
    <source>
        <dbReference type="EMBL" id="MDR6335620.1"/>
    </source>
</evidence>
<dbReference type="GeneID" id="95765151"/>
<feature type="signal peptide" evidence="2">
    <location>
        <begin position="1"/>
        <end position="33"/>
    </location>
</feature>
<dbReference type="EMBL" id="JAVDPY010000008">
    <property type="protein sequence ID" value="MDR6335620.1"/>
    <property type="molecule type" value="Genomic_DNA"/>
</dbReference>
<dbReference type="NCBIfam" id="TIGR00787">
    <property type="entry name" value="dctP"/>
    <property type="match status" value="1"/>
</dbReference>
<organism evidence="3 5">
    <name type="scientific">Xanthobacter flavus</name>
    <dbReference type="NCBI Taxonomy" id="281"/>
    <lineage>
        <taxon>Bacteria</taxon>
        <taxon>Pseudomonadati</taxon>
        <taxon>Pseudomonadota</taxon>
        <taxon>Alphaproteobacteria</taxon>
        <taxon>Hyphomicrobiales</taxon>
        <taxon>Xanthobacteraceae</taxon>
        <taxon>Xanthobacter</taxon>
    </lineage>
</organism>
<dbReference type="RefSeq" id="WP_229645319.1">
    <property type="nucleotide sequence ID" value="NZ_BSDO01000008.1"/>
</dbReference>
<accession>A0A9W6CLP1</accession>